<keyword evidence="7 9" id="KW-0269">Exonuclease</keyword>
<dbReference type="FunCoup" id="A0A7L4YRW8">
    <property type="interactions" value="118"/>
</dbReference>
<evidence type="ECO:0000313" key="15">
    <source>
        <dbReference type="EMBL" id="QHC01906.1"/>
    </source>
</evidence>
<dbReference type="Pfam" id="PF12706">
    <property type="entry name" value="Lactamase_B_2"/>
    <property type="match status" value="1"/>
</dbReference>
<proteinExistence type="inferred from homology"/>
<feature type="binding site" evidence="12">
    <location>
        <position position="130"/>
    </location>
    <ligand>
        <name>Zn(2+)</name>
        <dbReference type="ChEBI" id="CHEBI:29105"/>
        <label>1</label>
        <note>catalytic</note>
    </ligand>
</feature>
<comment type="subcellular location">
    <subcellularLocation>
        <location evidence="9">Cytoplasm</location>
    </subcellularLocation>
</comment>
<evidence type="ECO:0000256" key="4">
    <source>
        <dbReference type="ARBA" id="ARBA00022759"/>
    </source>
</evidence>
<dbReference type="Pfam" id="PF07521">
    <property type="entry name" value="RMMBL"/>
    <property type="match status" value="1"/>
</dbReference>
<feature type="binding site" evidence="12">
    <location>
        <position position="442"/>
    </location>
    <ligand>
        <name>Zn(2+)</name>
        <dbReference type="ChEBI" id="CHEBI:29105"/>
        <label>1</label>
        <note>catalytic</note>
    </ligand>
</feature>
<dbReference type="InterPro" id="IPR001587">
    <property type="entry name" value="RNase_J_CS"/>
</dbReference>
<feature type="domain" description="Metallo-beta-lactamase" evidence="14">
    <location>
        <begin position="73"/>
        <end position="267"/>
    </location>
</feature>
<dbReference type="Pfam" id="PF22505">
    <property type="entry name" value="RNase_J_b_CASP"/>
    <property type="match status" value="1"/>
</dbReference>
<gene>
    <name evidence="9" type="primary">rnj</name>
    <name evidence="15" type="ORF">EK0264_17585</name>
</gene>
<dbReference type="InterPro" id="IPR001279">
    <property type="entry name" value="Metallo-B-lactamas"/>
</dbReference>
<feature type="compositionally biased region" description="Basic and acidic residues" evidence="13">
    <location>
        <begin position="1"/>
        <end position="13"/>
    </location>
</feature>
<keyword evidence="12" id="KW-0106">Calcium</keyword>
<dbReference type="InterPro" id="IPR011108">
    <property type="entry name" value="RMMBL"/>
</dbReference>
<feature type="binding site" evidence="12">
    <location>
        <position position="103"/>
    </location>
    <ligand>
        <name>Ca(2+)</name>
        <dbReference type="ChEBI" id="CHEBI:29108"/>
    </ligand>
</feature>
<keyword evidence="8 9" id="KW-0694">RNA-binding</keyword>
<dbReference type="GO" id="GO:0005737">
    <property type="term" value="C:cytoplasm"/>
    <property type="evidence" value="ECO:0007669"/>
    <property type="project" value="UniProtKB-SubCell"/>
</dbReference>
<dbReference type="SUPFAM" id="SSF56281">
    <property type="entry name" value="Metallo-hydrolase/oxidoreductase"/>
    <property type="match status" value="1"/>
</dbReference>
<dbReference type="GO" id="GO:0004534">
    <property type="term" value="F:5'-3' RNA exonuclease activity"/>
    <property type="evidence" value="ECO:0007669"/>
    <property type="project" value="UniProtKB-UniRule"/>
</dbReference>
<dbReference type="CDD" id="cd07714">
    <property type="entry name" value="RNaseJ_MBL-fold"/>
    <property type="match status" value="1"/>
</dbReference>
<dbReference type="Proteomes" id="UP000463857">
    <property type="component" value="Chromosome"/>
</dbReference>
<dbReference type="InParanoid" id="A0A7L4YRW8"/>
<dbReference type="Gene3D" id="3.40.50.10710">
    <property type="entry name" value="Metallo-hydrolase/oxidoreductase"/>
    <property type="match status" value="1"/>
</dbReference>
<keyword evidence="4 9" id="KW-0255">Endonuclease</keyword>
<dbReference type="InterPro" id="IPR036866">
    <property type="entry name" value="RibonucZ/Hydroxyglut_hydro"/>
</dbReference>
<feature type="active site" description="Proton donor" evidence="10">
    <location>
        <position position="247"/>
    </location>
</feature>
<comment type="cofactor">
    <cofactor evidence="12">
        <name>Ca(2+)</name>
        <dbReference type="ChEBI" id="CHEBI:29108"/>
    </cofactor>
    <text evidence="12">Binds 1 Ca(2+) cation per subunit. Seen in 1 crystal structure, it is not clear if it is physiologically important.</text>
</comment>
<dbReference type="InterPro" id="IPR004613">
    <property type="entry name" value="RNase_J"/>
</dbReference>
<dbReference type="NCBIfam" id="TIGR00649">
    <property type="entry name" value="MG423"/>
    <property type="match status" value="1"/>
</dbReference>
<evidence type="ECO:0000256" key="13">
    <source>
        <dbReference type="SAM" id="MobiDB-lite"/>
    </source>
</evidence>
<evidence type="ECO:0000256" key="11">
    <source>
        <dbReference type="PIRSR" id="PIRSR004803-2"/>
    </source>
</evidence>
<dbReference type="KEGG" id="eke:EK0264_17585"/>
<dbReference type="InterPro" id="IPR041636">
    <property type="entry name" value="RNase_J_C"/>
</dbReference>
<evidence type="ECO:0000256" key="7">
    <source>
        <dbReference type="ARBA" id="ARBA00022839"/>
    </source>
</evidence>
<dbReference type="EC" id="3.1.-.-" evidence="9"/>
<dbReference type="InterPro" id="IPR055132">
    <property type="entry name" value="RNase_J_b_CASP"/>
</dbReference>
<comment type="cofactor">
    <cofactor evidence="12">
        <name>Zn(2+)</name>
        <dbReference type="ChEBI" id="CHEBI:29105"/>
    </cofactor>
    <text evidence="12">Binds 2 Zn(2+) ions per subunit. It is not clear if Zn(2+) or Mg(2+) is physiologically important.</text>
</comment>
<sequence length="604" mass="65165">MPTKTRNDQDTATKSKSKSRNRKRSREPKADDVASNAPTVAQIDEATGSLDTLPPLPEGGLRIVPLGGLGEIGRNMAMFEYDGRLLAVDCGVLFPEEDQPGVDLILPDWSAYEDRLDDIEAIVLTHGHEDHIGGLPYLLRERRDIPIIGSRFTNALVDAKLREHRIKPQLHNVSEGERVTFGPFELEFFAVNHSIPDAMAVAIRTPAGIVLHTGDFKMDQIPLDGRITDLAGFAQLGFEGIDLLMSDSTNAEVPGFVPSESKIGPVIESVIRDAKQRVIVASFASHVHRIQQVIDAAAKNDRKVAFVGRSMVRNMGVASDLGYLDIPPGVLVSLDDAARMPASKVVLISTGSQGEPLSALARMAGGSHRQITLEEGDTVLLASSMVPGNETAVFKVVNALAKIGANVVHKDNAFVHVSGHAAAGELLYLLNTTKPSNVMPVHGEWRHLRAQAALARQTGVPEESIVLTSDGDVVDLVDGQARIVGHVDCGMVYVDGNAVGDVGEDALKERRILGEEGFISATVVVATSSRMIVRPAAIHARGFADNPQIAEQVAPLVDDEVKRQLEDGVTDTHRLAQAVRRVVGKWVADTHRRRPMILPSVIDV</sequence>
<feature type="binding site" evidence="12">
    <location>
        <position position="193"/>
    </location>
    <ligand>
        <name>Zn(2+)</name>
        <dbReference type="ChEBI" id="CHEBI:29105"/>
        <label>1</label>
        <note>catalytic</note>
    </ligand>
</feature>
<protein>
    <recommendedName>
        <fullName evidence="9">Ribonuclease J</fullName>
        <shortName evidence="9">RNase J</shortName>
        <ecNumber evidence="9">3.1.-.-</ecNumber>
    </recommendedName>
</protein>
<dbReference type="GO" id="GO:0003723">
    <property type="term" value="F:RNA binding"/>
    <property type="evidence" value="ECO:0007669"/>
    <property type="project" value="UniProtKB-UniRule"/>
</dbReference>
<reference evidence="15 16" key="1">
    <citation type="journal article" date="2018" name="Int. J. Syst. Evol. Microbiol.">
        <title>Epidermidibacterium keratini gen. nov., sp. nov., a member of the family Sporichthyaceae, isolated from keratin epidermis.</title>
        <authorList>
            <person name="Lee D.G."/>
            <person name="Trujillo M.E."/>
            <person name="Kang S."/>
            <person name="Nam J.J."/>
            <person name="Kim Y.J."/>
        </authorList>
    </citation>
    <scope>NUCLEOTIDE SEQUENCE [LARGE SCALE GENOMIC DNA]</scope>
    <source>
        <strain evidence="15 16">EPI-7</strain>
    </source>
</reference>
<comment type="similarity">
    <text evidence="9">Belongs to the metallo-beta-lactamase superfamily. RNA-metabolizing metallo-beta-lactamase-like family. Bacterial RNase J subfamily.</text>
</comment>
<evidence type="ECO:0000256" key="8">
    <source>
        <dbReference type="ARBA" id="ARBA00022884"/>
    </source>
</evidence>
<dbReference type="GO" id="GO:0006364">
    <property type="term" value="P:rRNA processing"/>
    <property type="evidence" value="ECO:0007669"/>
    <property type="project" value="UniProtKB-UniRule"/>
</dbReference>
<comment type="function">
    <text evidence="9">An RNase that has 5'-3' exonuclease and possibly endonuclease activity. Involved in maturation of rRNA and in some organisms also mRNA maturation and/or decay.</text>
</comment>
<evidence type="ECO:0000256" key="2">
    <source>
        <dbReference type="ARBA" id="ARBA00022722"/>
    </source>
</evidence>
<accession>A0A7L4YRW8</accession>
<dbReference type="Gene3D" id="3.10.20.580">
    <property type="match status" value="1"/>
</dbReference>
<organism evidence="15 16">
    <name type="scientific">Epidermidibacterium keratini</name>
    <dbReference type="NCBI Taxonomy" id="1891644"/>
    <lineage>
        <taxon>Bacteria</taxon>
        <taxon>Bacillati</taxon>
        <taxon>Actinomycetota</taxon>
        <taxon>Actinomycetes</taxon>
        <taxon>Sporichthyales</taxon>
        <taxon>Sporichthyaceae</taxon>
        <taxon>Epidermidibacterium</taxon>
    </lineage>
</organism>
<comment type="subunit">
    <text evidence="9">Homodimer, may be a subunit of the RNA degradosome.</text>
</comment>
<evidence type="ECO:0000256" key="10">
    <source>
        <dbReference type="PIRSR" id="PIRSR004803-1"/>
    </source>
</evidence>
<dbReference type="AlphaFoldDB" id="A0A7L4YRW8"/>
<dbReference type="PANTHER" id="PTHR43694:SF1">
    <property type="entry name" value="RIBONUCLEASE J"/>
    <property type="match status" value="1"/>
</dbReference>
<evidence type="ECO:0000256" key="3">
    <source>
        <dbReference type="ARBA" id="ARBA00022723"/>
    </source>
</evidence>
<dbReference type="PROSITE" id="PS01292">
    <property type="entry name" value="UPF0036"/>
    <property type="match status" value="1"/>
</dbReference>
<keyword evidence="6 12" id="KW-0862">Zinc</keyword>
<keyword evidence="2 9" id="KW-0540">Nuclease</keyword>
<feature type="compositionally biased region" description="Basic residues" evidence="13">
    <location>
        <begin position="15"/>
        <end position="26"/>
    </location>
</feature>
<feature type="binding site" evidence="11">
    <location>
        <begin position="284"/>
        <end position="286"/>
    </location>
    <ligand>
        <name>substrate</name>
    </ligand>
</feature>
<evidence type="ECO:0000256" key="6">
    <source>
        <dbReference type="ARBA" id="ARBA00022833"/>
    </source>
</evidence>
<feature type="active site" description="Proton acceptor" evidence="10">
    <location>
        <position position="420"/>
    </location>
</feature>
<feature type="binding site" evidence="12">
    <location>
        <position position="131"/>
    </location>
    <ligand>
        <name>Zn(2+)</name>
        <dbReference type="ChEBI" id="CHEBI:29105"/>
        <label>1</label>
        <note>catalytic</note>
    </ligand>
</feature>
<dbReference type="PANTHER" id="PTHR43694">
    <property type="entry name" value="RIBONUCLEASE J"/>
    <property type="match status" value="1"/>
</dbReference>
<feature type="binding site" evidence="12">
    <location>
        <position position="495"/>
    </location>
    <ligand>
        <name>Ca(2+)</name>
        <dbReference type="ChEBI" id="CHEBI:29108"/>
    </ligand>
</feature>
<evidence type="ECO:0000256" key="9">
    <source>
        <dbReference type="HAMAP-Rule" id="MF_01491"/>
    </source>
</evidence>
<dbReference type="EMBL" id="CP047156">
    <property type="protein sequence ID" value="QHC01906.1"/>
    <property type="molecule type" value="Genomic_DNA"/>
</dbReference>
<feature type="binding site" evidence="12">
    <location>
        <position position="128"/>
    </location>
    <ligand>
        <name>Zn(2+)</name>
        <dbReference type="ChEBI" id="CHEBI:29105"/>
        <label>1</label>
        <note>catalytic</note>
    </ligand>
</feature>
<feature type="binding site" evidence="12">
    <location>
        <position position="126"/>
    </location>
    <ligand>
        <name>Zn(2+)</name>
        <dbReference type="ChEBI" id="CHEBI:29105"/>
        <label>1</label>
        <note>catalytic</note>
    </ligand>
</feature>
<feature type="binding site" evidence="9 11">
    <location>
        <begin position="416"/>
        <end position="420"/>
    </location>
    <ligand>
        <name>substrate</name>
    </ligand>
</feature>
<evidence type="ECO:0000259" key="14">
    <source>
        <dbReference type="SMART" id="SM00849"/>
    </source>
</evidence>
<evidence type="ECO:0000256" key="12">
    <source>
        <dbReference type="PIRSR" id="PIRSR004803-3"/>
    </source>
</evidence>
<keyword evidence="1 9" id="KW-0963">Cytoplasm</keyword>
<dbReference type="PIRSF" id="PIRSF004803">
    <property type="entry name" value="RnjA"/>
    <property type="match status" value="1"/>
</dbReference>
<dbReference type="Pfam" id="PF17770">
    <property type="entry name" value="RNase_J_C"/>
    <property type="match status" value="1"/>
</dbReference>
<evidence type="ECO:0000256" key="1">
    <source>
        <dbReference type="ARBA" id="ARBA00022490"/>
    </source>
</evidence>
<name>A0A7L4YRW8_9ACTN</name>
<keyword evidence="5 9" id="KW-0378">Hydrolase</keyword>
<dbReference type="InterPro" id="IPR030854">
    <property type="entry name" value="RNase_J_bac"/>
</dbReference>
<feature type="binding site" evidence="12">
    <location>
        <position position="101"/>
    </location>
    <ligand>
        <name>Ca(2+)</name>
        <dbReference type="ChEBI" id="CHEBI:29108"/>
    </ligand>
</feature>
<evidence type="ECO:0000313" key="16">
    <source>
        <dbReference type="Proteomes" id="UP000463857"/>
    </source>
</evidence>
<keyword evidence="16" id="KW-1185">Reference proteome</keyword>
<dbReference type="RefSeq" id="WP_159547030.1">
    <property type="nucleotide sequence ID" value="NZ_CP047156.1"/>
</dbReference>
<dbReference type="SMART" id="SM00849">
    <property type="entry name" value="Lactamase_B"/>
    <property type="match status" value="1"/>
</dbReference>
<dbReference type="OrthoDB" id="9770211at2"/>
<keyword evidence="9" id="KW-0698">rRNA processing</keyword>
<evidence type="ECO:0000256" key="5">
    <source>
        <dbReference type="ARBA" id="ARBA00022801"/>
    </source>
</evidence>
<feature type="region of interest" description="Disordered" evidence="13">
    <location>
        <begin position="1"/>
        <end position="39"/>
    </location>
</feature>
<dbReference type="GO" id="GO:0004521">
    <property type="term" value="F:RNA endonuclease activity"/>
    <property type="evidence" value="ECO:0007669"/>
    <property type="project" value="UniProtKB-UniRule"/>
</dbReference>
<dbReference type="GO" id="GO:0008270">
    <property type="term" value="F:zinc ion binding"/>
    <property type="evidence" value="ECO:0007669"/>
    <property type="project" value="InterPro"/>
</dbReference>
<dbReference type="Gene3D" id="3.60.15.10">
    <property type="entry name" value="Ribonuclease Z/Hydroxyacylglutathione hydrolase-like"/>
    <property type="match status" value="1"/>
</dbReference>
<keyword evidence="3 12" id="KW-0479">Metal-binding</keyword>
<dbReference type="InterPro" id="IPR042173">
    <property type="entry name" value="RNase_J_2"/>
</dbReference>
<feature type="binding site" evidence="12">
    <location>
        <position position="215"/>
    </location>
    <ligand>
        <name>Zn(2+)</name>
        <dbReference type="ChEBI" id="CHEBI:29105"/>
        <label>1</label>
        <note>catalytic</note>
    </ligand>
</feature>
<dbReference type="HAMAP" id="MF_01491">
    <property type="entry name" value="RNase_J_bact"/>
    <property type="match status" value="1"/>
</dbReference>